<keyword evidence="3" id="KW-1185">Reference proteome</keyword>
<evidence type="ECO:0000256" key="1">
    <source>
        <dbReference type="SAM" id="Phobius"/>
    </source>
</evidence>
<dbReference type="PANTHER" id="PTHR30092">
    <property type="entry name" value="INNER MEMBRANE PROTEIN CRED"/>
    <property type="match status" value="1"/>
</dbReference>
<proteinExistence type="predicted"/>
<dbReference type="NCBIfam" id="NF008712">
    <property type="entry name" value="PRK11715.1-1"/>
    <property type="match status" value="1"/>
</dbReference>
<dbReference type="STRING" id="314271.RB2654_17241"/>
<feature type="transmembrane region" description="Helical" evidence="1">
    <location>
        <begin position="315"/>
        <end position="333"/>
    </location>
</feature>
<feature type="transmembrane region" description="Helical" evidence="1">
    <location>
        <begin position="345"/>
        <end position="364"/>
    </location>
</feature>
<dbReference type="RefSeq" id="WP_008333875.1">
    <property type="nucleotide sequence ID" value="NZ_CH902578.1"/>
</dbReference>
<dbReference type="Proteomes" id="UP000002931">
    <property type="component" value="Unassembled WGS sequence"/>
</dbReference>
<name>A3VBV3_9RHOB</name>
<dbReference type="InterPro" id="IPR010364">
    <property type="entry name" value="Uncharacterised_IM_CreD"/>
</dbReference>
<gene>
    <name evidence="2" type="ORF">RB2654_17241</name>
</gene>
<dbReference type="eggNOG" id="COG4452">
    <property type="taxonomic scope" value="Bacteria"/>
</dbReference>
<accession>A3VBV3</accession>
<feature type="transmembrane region" description="Helical" evidence="1">
    <location>
        <begin position="422"/>
        <end position="440"/>
    </location>
</feature>
<organism evidence="2 3">
    <name type="scientific">Maritimibacter alkaliphilus HTCC2654</name>
    <dbReference type="NCBI Taxonomy" id="314271"/>
    <lineage>
        <taxon>Bacteria</taxon>
        <taxon>Pseudomonadati</taxon>
        <taxon>Pseudomonadota</taxon>
        <taxon>Alphaproteobacteria</taxon>
        <taxon>Rhodobacterales</taxon>
        <taxon>Roseobacteraceae</taxon>
        <taxon>Maritimibacter</taxon>
    </lineage>
</organism>
<dbReference type="HOGENOM" id="CLU_036281_1_0_5"/>
<dbReference type="Pfam" id="PF06123">
    <property type="entry name" value="CreD"/>
    <property type="match status" value="1"/>
</dbReference>
<feature type="transmembrane region" description="Helical" evidence="1">
    <location>
        <begin position="399"/>
        <end position="416"/>
    </location>
</feature>
<feature type="transmembrane region" description="Helical" evidence="1">
    <location>
        <begin position="370"/>
        <end position="392"/>
    </location>
</feature>
<dbReference type="PIRSF" id="PIRSF004548">
    <property type="entry name" value="CreD"/>
    <property type="match status" value="1"/>
</dbReference>
<reference evidence="2 3" key="1">
    <citation type="journal article" date="2010" name="J. Bacteriol.">
        <title>Genome sequences of Pelagibaca bermudensis HTCC2601T and Maritimibacter alkaliphilus HTCC2654T, the type strains of two marine Roseobacter genera.</title>
        <authorList>
            <person name="Thrash J.C."/>
            <person name="Cho J.C."/>
            <person name="Ferriera S."/>
            <person name="Johnson J."/>
            <person name="Vergin K.L."/>
            <person name="Giovannoni S.J."/>
        </authorList>
    </citation>
    <scope>NUCLEOTIDE SEQUENCE [LARGE SCALE GENOMIC DNA]</scope>
    <source>
        <strain evidence="2 3">HTCC2654</strain>
    </source>
</reference>
<keyword evidence="1" id="KW-0812">Transmembrane</keyword>
<comment type="caution">
    <text evidence="2">The sequence shown here is derived from an EMBL/GenBank/DDBJ whole genome shotgun (WGS) entry which is preliminary data.</text>
</comment>
<evidence type="ECO:0000313" key="2">
    <source>
        <dbReference type="EMBL" id="EAQ14436.1"/>
    </source>
</evidence>
<dbReference type="OrthoDB" id="9791851at2"/>
<keyword evidence="1" id="KW-0472">Membrane</keyword>
<dbReference type="GO" id="GO:0005886">
    <property type="term" value="C:plasma membrane"/>
    <property type="evidence" value="ECO:0007669"/>
    <property type="project" value="TreeGrafter"/>
</dbReference>
<sequence>MRRSLGFRFLIVGILTILMVIPLILASEVINSRKNYSRDAMVEVGREWGGAQVISGPILVVPVQETVDRVVQEQVTDPATGNIQTDGNGNPVLQSVTKRETVWRSSIYVNPDRFDVTIDTTTEIRHRGIFNVPVYRADVDMAFDFPTDQIEAQARGQEVIRWDAAYLILNISSNAALRGVAELTVDGEDVAIEPLASAGNSAGITADLGDPRGMEAFSMRLGLNGAQTLKIAPVGRQTAVTLASDWPHPSFTGGFLPDGSTITDDGFEATWTIPHLARTLPQLSREDYTDAMRNQMAFGVDYYEPNDFYQKAFRAAKYGILFIALTFLTVLLIDRHTTRPAHPVQYILIGLSQTTFVLLMVAYAEQIGFGTAYLLSSAATIILITMFGWFGLKLGARTSVLFVMLVVLYAVLYLILQSTDYALIAGSTLAFIALAATMWMTRDEDWYAGEDARPLRRKKEPPPTPAP</sequence>
<keyword evidence="1" id="KW-1133">Transmembrane helix</keyword>
<evidence type="ECO:0000313" key="3">
    <source>
        <dbReference type="Proteomes" id="UP000002931"/>
    </source>
</evidence>
<protein>
    <submittedName>
        <fullName evidence="2">Inner membrane protein CreD</fullName>
    </submittedName>
</protein>
<dbReference type="PANTHER" id="PTHR30092:SF0">
    <property type="entry name" value="INNER MEMBRANE PROTEIN CRED"/>
    <property type="match status" value="1"/>
</dbReference>
<dbReference type="EMBL" id="AAMT01000002">
    <property type="protein sequence ID" value="EAQ14436.1"/>
    <property type="molecule type" value="Genomic_DNA"/>
</dbReference>
<dbReference type="AlphaFoldDB" id="A3VBV3"/>